<proteinExistence type="predicted"/>
<evidence type="ECO:0000256" key="1">
    <source>
        <dbReference type="SAM" id="MobiDB-lite"/>
    </source>
</evidence>
<feature type="region of interest" description="Disordered" evidence="1">
    <location>
        <begin position="277"/>
        <end position="305"/>
    </location>
</feature>
<accession>A0ABD6DEM4</accession>
<organism evidence="2 3">
    <name type="scientific">Halohasta litorea</name>
    <dbReference type="NCBI Taxonomy" id="869891"/>
    <lineage>
        <taxon>Archaea</taxon>
        <taxon>Methanobacteriati</taxon>
        <taxon>Methanobacteriota</taxon>
        <taxon>Stenosarchaea group</taxon>
        <taxon>Halobacteria</taxon>
        <taxon>Halobacteriales</taxon>
        <taxon>Haloferacaceae</taxon>
        <taxon>Halohasta</taxon>
    </lineage>
</organism>
<comment type="caution">
    <text evidence="2">The sequence shown here is derived from an EMBL/GenBank/DDBJ whole genome shotgun (WGS) entry which is preliminary data.</text>
</comment>
<dbReference type="RefSeq" id="WP_256396963.1">
    <property type="nucleotide sequence ID" value="NZ_JANHDJ010000006.1"/>
</dbReference>
<dbReference type="AlphaFoldDB" id="A0ABD6DEM4"/>
<evidence type="ECO:0000313" key="2">
    <source>
        <dbReference type="EMBL" id="MFD1643321.1"/>
    </source>
</evidence>
<gene>
    <name evidence="2" type="ORF">ACFSBW_15720</name>
</gene>
<protein>
    <submittedName>
        <fullName evidence="2">Uncharacterized protein</fullName>
    </submittedName>
</protein>
<dbReference type="Proteomes" id="UP001597052">
    <property type="component" value="Unassembled WGS sequence"/>
</dbReference>
<reference evidence="2 3" key="1">
    <citation type="journal article" date="2019" name="Int. J. Syst. Evol. Microbiol.">
        <title>The Global Catalogue of Microorganisms (GCM) 10K type strain sequencing project: providing services to taxonomists for standard genome sequencing and annotation.</title>
        <authorList>
            <consortium name="The Broad Institute Genomics Platform"/>
            <consortium name="The Broad Institute Genome Sequencing Center for Infectious Disease"/>
            <person name="Wu L."/>
            <person name="Ma J."/>
        </authorList>
    </citation>
    <scope>NUCLEOTIDE SEQUENCE [LARGE SCALE GENOMIC DNA]</scope>
    <source>
        <strain evidence="2 3">CGMCC 1.10593</strain>
    </source>
</reference>
<keyword evidence="3" id="KW-1185">Reference proteome</keyword>
<sequence length="305" mass="33657">MSTEASQNGGSMASTNTNDELNVFVAALGLTGNDRYVRDMDALADRAEEGIKKIAAMADQRVDNIVVRENYALSQLLEERFDDDVFPDVEYYSMDWRMFLDDPAEDGDNFSVEGVMMEDDVPVGQLMAAEHGVDASAFDLSDRDDRNDIDYSLLEQSRINRAKAKARGKTDERVYNDYFDTVTTATHAVFLHDGTDRGMEAITTARGTNPWVKYATELSGDYVDVSANKDGDQILDWARYLVESSRSDVEVEDLTDGQVADLRARLSADDLEYLGLEPQAAPETEPEPDAAVAAEASEVSPAQAD</sequence>
<dbReference type="EMBL" id="JBHUDM010000005">
    <property type="protein sequence ID" value="MFD1643321.1"/>
    <property type="molecule type" value="Genomic_DNA"/>
</dbReference>
<name>A0ABD6DEM4_9EURY</name>
<evidence type="ECO:0000313" key="3">
    <source>
        <dbReference type="Proteomes" id="UP001597052"/>
    </source>
</evidence>